<dbReference type="Proteomes" id="UP001144673">
    <property type="component" value="Unassembled WGS sequence"/>
</dbReference>
<name>A0A9W8UPQ7_AKAMU</name>
<dbReference type="AlphaFoldDB" id="A0A9W8UPQ7"/>
<dbReference type="GeneID" id="80894968"/>
<comment type="caution">
    <text evidence="1">The sequence shown here is derived from an EMBL/GenBank/DDBJ whole genome shotgun (WGS) entry which is preliminary data.</text>
</comment>
<accession>A0A9W8UPQ7</accession>
<gene>
    <name evidence="1" type="ORF">LMH87_007809</name>
</gene>
<reference evidence="1" key="1">
    <citation type="journal article" date="2023" name="Access Microbiol">
        <title>De-novo genome assembly for Akanthomyces muscarius, a biocontrol agent of insect agricultural pests.</title>
        <authorList>
            <person name="Erdos Z."/>
            <person name="Studholme D.J."/>
            <person name="Raymond B."/>
            <person name="Sharma M."/>
        </authorList>
    </citation>
    <scope>NUCLEOTIDE SEQUENCE</scope>
    <source>
        <strain evidence="1">Ve6</strain>
    </source>
</reference>
<evidence type="ECO:0000313" key="2">
    <source>
        <dbReference type="Proteomes" id="UP001144673"/>
    </source>
</evidence>
<keyword evidence="2" id="KW-1185">Reference proteome</keyword>
<organism evidence="1 2">
    <name type="scientific">Akanthomyces muscarius</name>
    <name type="common">Entomopathogenic fungus</name>
    <name type="synonym">Lecanicillium muscarium</name>
    <dbReference type="NCBI Taxonomy" id="2231603"/>
    <lineage>
        <taxon>Eukaryota</taxon>
        <taxon>Fungi</taxon>
        <taxon>Dikarya</taxon>
        <taxon>Ascomycota</taxon>
        <taxon>Pezizomycotina</taxon>
        <taxon>Sordariomycetes</taxon>
        <taxon>Hypocreomycetidae</taxon>
        <taxon>Hypocreales</taxon>
        <taxon>Cordycipitaceae</taxon>
        <taxon>Akanthomyces</taxon>
    </lineage>
</organism>
<dbReference type="RefSeq" id="XP_056057676.1">
    <property type="nucleotide sequence ID" value="XM_056199765.1"/>
</dbReference>
<sequence>MSLSIDLREPRLARLYKLSESLAEYTTTKLWLYIFFEFAFRGGELPVNIDFLTWGRRKRIRSRNEIVVRRCIATHGTTSKETILLWVCAPCAREPEFDIEDLELLANITASRYILQARETLQTVWIMTSLGPYARLWAYTTEDDRSGHHLWPIFPLGERGAKVSYLPLRGHEAHFQVLFDLVQRDPNPTADLVRSIARGTAEDQLVDVRNTTQVSPQGRRGSVLDCRLPDGSIVGISADWHRAYIIWENQPWECHQCCFGGESASRVRYWTWWLIPGTG</sequence>
<evidence type="ECO:0000313" key="1">
    <source>
        <dbReference type="EMBL" id="KAJ4159871.1"/>
    </source>
</evidence>
<protein>
    <submittedName>
        <fullName evidence="1">Uncharacterized protein</fullName>
    </submittedName>
</protein>
<dbReference type="EMBL" id="JAJHUN010000003">
    <property type="protein sequence ID" value="KAJ4159871.1"/>
    <property type="molecule type" value="Genomic_DNA"/>
</dbReference>
<dbReference type="KEGG" id="amus:LMH87_007809"/>
<proteinExistence type="predicted"/>